<gene>
    <name evidence="1" type="ORF">J7T54_002761</name>
</gene>
<dbReference type="GeneID" id="75829269"/>
<proteinExistence type="predicted"/>
<dbReference type="AlphaFoldDB" id="A0A9P9XUK2"/>
<dbReference type="EMBL" id="JAGIXG020000095">
    <property type="protein sequence ID" value="KAI6777863.1"/>
    <property type="molecule type" value="Genomic_DNA"/>
</dbReference>
<dbReference type="Proteomes" id="UP001055219">
    <property type="component" value="Unassembled WGS sequence"/>
</dbReference>
<organism evidence="1 2">
    <name type="scientific">Emericellopsis cladophorae</name>
    <dbReference type="NCBI Taxonomy" id="2686198"/>
    <lineage>
        <taxon>Eukaryota</taxon>
        <taxon>Fungi</taxon>
        <taxon>Dikarya</taxon>
        <taxon>Ascomycota</taxon>
        <taxon>Pezizomycotina</taxon>
        <taxon>Sordariomycetes</taxon>
        <taxon>Hypocreomycetidae</taxon>
        <taxon>Hypocreales</taxon>
        <taxon>Bionectriaceae</taxon>
        <taxon>Emericellopsis</taxon>
    </lineage>
</organism>
<keyword evidence="2" id="KW-1185">Reference proteome</keyword>
<accession>A0A9P9XUK2</accession>
<dbReference type="RefSeq" id="XP_051358719.1">
    <property type="nucleotide sequence ID" value="XM_051510382.1"/>
</dbReference>
<name>A0A9P9XUK2_9HYPO</name>
<protein>
    <submittedName>
        <fullName evidence="1">Uncharacterized protein</fullName>
    </submittedName>
</protein>
<evidence type="ECO:0000313" key="2">
    <source>
        <dbReference type="Proteomes" id="UP001055219"/>
    </source>
</evidence>
<reference evidence="1" key="2">
    <citation type="submission" date="2022-07" db="EMBL/GenBank/DDBJ databases">
        <authorList>
            <person name="Goncalves M.F.M."/>
            <person name="Hilario S."/>
            <person name="Van De Peer Y."/>
            <person name="Esteves A.C."/>
            <person name="Alves A."/>
        </authorList>
    </citation>
    <scope>NUCLEOTIDE SEQUENCE</scope>
    <source>
        <strain evidence="1">MUM 19.33</strain>
    </source>
</reference>
<comment type="caution">
    <text evidence="1">The sequence shown here is derived from an EMBL/GenBank/DDBJ whole genome shotgun (WGS) entry which is preliminary data.</text>
</comment>
<dbReference type="OrthoDB" id="4158087at2759"/>
<reference evidence="1" key="1">
    <citation type="journal article" date="2021" name="J Fungi (Basel)">
        <title>Genomic and Metabolomic Analyses of the Marine Fungus Emericellopsis cladophorae: Insights into Saltwater Adaptability Mechanisms and Its Biosynthetic Potential.</title>
        <authorList>
            <person name="Goncalves M.F.M."/>
            <person name="Hilario S."/>
            <person name="Van de Peer Y."/>
            <person name="Esteves A.C."/>
            <person name="Alves A."/>
        </authorList>
    </citation>
    <scope>NUCLEOTIDE SEQUENCE</scope>
    <source>
        <strain evidence="1">MUM 19.33</strain>
    </source>
</reference>
<sequence length="338" mass="37591">MTPSNFVFLNTTGASSLSKKAAKRVRGHVTKTNFANRRRLKAEADASKPGKSTRAVQKLDSPCSLETQLSSSSLAIALSIATSKADKQHAAELLNESWSVIFLHDRNLPGDEHDKLWLDTMASEPAFVEATMATAVRYWSPDLECKLRSEMHSHRATAMVISRVSSNDTYSNGFFGAVLTMALSERMVRNDAAWEVHMNGLAQTIKARQAHGIASLPALFTDLIILDTVNNIIGFPRVYHPNLVDLLEHHADGIIITTSALASHVVLLRRMVRMHRQYGYRRDEVDAIAGISEIICQRTVALEAHRNPGWDNAYELLETALGNDEDLLERFAMLWAEI</sequence>
<evidence type="ECO:0000313" key="1">
    <source>
        <dbReference type="EMBL" id="KAI6777863.1"/>
    </source>
</evidence>